<comment type="caution">
    <text evidence="23">The sequence shown here is derived from an EMBL/GenBank/DDBJ whole genome shotgun (WGS) entry which is preliminary data.</text>
</comment>
<dbReference type="SMART" id="SM00487">
    <property type="entry name" value="DEXDc"/>
    <property type="match status" value="1"/>
</dbReference>
<name>A0AAP0DUK6_9ASTR</name>
<organism evidence="23 24">
    <name type="scientific">Deinandra increscens subsp. villosa</name>
    <dbReference type="NCBI Taxonomy" id="3103831"/>
    <lineage>
        <taxon>Eukaryota</taxon>
        <taxon>Viridiplantae</taxon>
        <taxon>Streptophyta</taxon>
        <taxon>Embryophyta</taxon>
        <taxon>Tracheophyta</taxon>
        <taxon>Spermatophyta</taxon>
        <taxon>Magnoliopsida</taxon>
        <taxon>eudicotyledons</taxon>
        <taxon>Gunneridae</taxon>
        <taxon>Pentapetalae</taxon>
        <taxon>asterids</taxon>
        <taxon>campanulids</taxon>
        <taxon>Asterales</taxon>
        <taxon>Asteraceae</taxon>
        <taxon>Asteroideae</taxon>
        <taxon>Heliantheae alliance</taxon>
        <taxon>Madieae</taxon>
        <taxon>Madiinae</taxon>
        <taxon>Deinandra</taxon>
    </lineage>
</organism>
<evidence type="ECO:0000256" key="7">
    <source>
        <dbReference type="ARBA" id="ARBA00022741"/>
    </source>
</evidence>
<dbReference type="SUPFAM" id="SSF101690">
    <property type="entry name" value="PAZ domain"/>
    <property type="match status" value="1"/>
</dbReference>
<dbReference type="InterPro" id="IPR036085">
    <property type="entry name" value="PAZ_dom_sf"/>
</dbReference>
<dbReference type="Gene3D" id="2.170.260.10">
    <property type="entry name" value="paz domain"/>
    <property type="match status" value="1"/>
</dbReference>
<dbReference type="InterPro" id="IPR036389">
    <property type="entry name" value="RNase_III_sf"/>
</dbReference>
<feature type="domain" description="PAZ" evidence="21">
    <location>
        <begin position="463"/>
        <end position="589"/>
    </location>
</feature>
<dbReference type="PROSITE" id="PS50821">
    <property type="entry name" value="PAZ"/>
    <property type="match status" value="1"/>
</dbReference>
<evidence type="ECO:0000256" key="11">
    <source>
        <dbReference type="ARBA" id="ARBA00022840"/>
    </source>
</evidence>
<evidence type="ECO:0000256" key="1">
    <source>
        <dbReference type="ARBA" id="ARBA00001936"/>
    </source>
</evidence>
<feature type="region of interest" description="Disordered" evidence="18">
    <location>
        <begin position="240"/>
        <end position="289"/>
    </location>
</feature>
<dbReference type="GO" id="GO:0005524">
    <property type="term" value="F:ATP binding"/>
    <property type="evidence" value="ECO:0007669"/>
    <property type="project" value="UniProtKB-KW"/>
</dbReference>
<dbReference type="PANTHER" id="PTHR14950">
    <property type="entry name" value="DICER-RELATED"/>
    <property type="match status" value="1"/>
</dbReference>
<protein>
    <recommendedName>
        <fullName evidence="25">Dicer-like 3</fullName>
    </recommendedName>
</protein>
<evidence type="ECO:0000256" key="16">
    <source>
        <dbReference type="ARBA" id="ARBA00023242"/>
    </source>
</evidence>
<feature type="domain" description="Helicase ATP-binding" evidence="22">
    <location>
        <begin position="38"/>
        <end position="203"/>
    </location>
</feature>
<dbReference type="PROSITE" id="PS00517">
    <property type="entry name" value="RNASE_3_1"/>
    <property type="match status" value="1"/>
</dbReference>
<evidence type="ECO:0000259" key="19">
    <source>
        <dbReference type="PROSITE" id="PS50137"/>
    </source>
</evidence>
<dbReference type="Pfam" id="PF02170">
    <property type="entry name" value="PAZ"/>
    <property type="match status" value="1"/>
</dbReference>
<dbReference type="SUPFAM" id="SSF52540">
    <property type="entry name" value="P-loop containing nucleoside triphosphate hydrolases"/>
    <property type="match status" value="1"/>
</dbReference>
<dbReference type="InterPro" id="IPR011545">
    <property type="entry name" value="DEAD/DEAH_box_helicase_dom"/>
</dbReference>
<evidence type="ECO:0000256" key="9">
    <source>
        <dbReference type="ARBA" id="ARBA00022801"/>
    </source>
</evidence>
<evidence type="ECO:0000313" key="24">
    <source>
        <dbReference type="Proteomes" id="UP001408789"/>
    </source>
</evidence>
<evidence type="ECO:0000256" key="5">
    <source>
        <dbReference type="ARBA" id="ARBA00022723"/>
    </source>
</evidence>
<proteinExistence type="predicted"/>
<evidence type="ECO:0000256" key="17">
    <source>
        <dbReference type="PROSITE-ProRule" id="PRU00266"/>
    </source>
</evidence>
<keyword evidence="15" id="KW-0464">Manganese</keyword>
<dbReference type="CDD" id="cd00593">
    <property type="entry name" value="RIBOc"/>
    <property type="match status" value="2"/>
</dbReference>
<dbReference type="GO" id="GO:0004525">
    <property type="term" value="F:ribonuclease III activity"/>
    <property type="evidence" value="ECO:0007669"/>
    <property type="project" value="InterPro"/>
</dbReference>
<dbReference type="GO" id="GO:0004386">
    <property type="term" value="F:helicase activity"/>
    <property type="evidence" value="ECO:0007669"/>
    <property type="project" value="UniProtKB-KW"/>
</dbReference>
<evidence type="ECO:0000256" key="6">
    <source>
        <dbReference type="ARBA" id="ARBA00022737"/>
    </source>
</evidence>
<dbReference type="AlphaFoldDB" id="A0AAP0DUK6"/>
<accession>A0AAP0DUK6</accession>
<evidence type="ECO:0000256" key="3">
    <source>
        <dbReference type="ARBA" id="ARBA00004123"/>
    </source>
</evidence>
<dbReference type="GO" id="GO:0010267">
    <property type="term" value="P:ta-siRNA processing"/>
    <property type="evidence" value="ECO:0007669"/>
    <property type="project" value="UniProtKB-ARBA"/>
</dbReference>
<comment type="subcellular location">
    <subcellularLocation>
        <location evidence="3">Nucleus</location>
    </subcellularLocation>
</comment>
<dbReference type="FunFam" id="1.10.1520.10:FF:000004">
    <property type="entry name" value="Endoribonuclease dicer-like 1"/>
    <property type="match status" value="1"/>
</dbReference>
<evidence type="ECO:0000259" key="22">
    <source>
        <dbReference type="PROSITE" id="PS51192"/>
    </source>
</evidence>
<dbReference type="FunFam" id="1.10.1520.10:FF:000008">
    <property type="entry name" value="Dicer-like 104"/>
    <property type="match status" value="1"/>
</dbReference>
<evidence type="ECO:0000256" key="14">
    <source>
        <dbReference type="ARBA" id="ARBA00023158"/>
    </source>
</evidence>
<evidence type="ECO:0000256" key="4">
    <source>
        <dbReference type="ARBA" id="ARBA00022722"/>
    </source>
</evidence>
<dbReference type="EMBL" id="JBCNJP010000003">
    <property type="protein sequence ID" value="KAK9079342.1"/>
    <property type="molecule type" value="Genomic_DNA"/>
</dbReference>
<sequence>MQSSESSGSPTNPLKRNFETMTNDASNPQQLTPYQLDVLKLGMMRNTIAHFDSGDGKTMTAVMIMKETAVSVRKQSSEKKVIISLAPTRNLVEQQFNALRENTDLMVDFYHGSKVTDIDGRKVDEWDAAVWEHETDKNRVMVMTPKILLDALRNAFLDFEMICLLVIDECHHAIGNHPYVIIMKEFYLNSVNKPRIFGMTTSLVLKKGVSSAGGCEAKISALESIFDSLVYTIQNSTELEDVRPSPSENKSFKNTKESTSDENRTSASENKSSTNIKESTSGTTKRKELHGTTPIRALSGTWGCKLDNGVDFYAYNISFISSVDVKYSSFVLLLESKIDDDVANLEMELYLVSKFVHCKVSSCVKLHLDAEQVAKGKCFQELFFNGIFAKYVPREFLLEPDQKLWASSYMYFLLPLESLDPFQISWKEIDSCVSAIEFIKKSPVLSGEEQSVDSIMTCSESTSLIHFANRSINKDDVTNVVVLAIHTGKIYSVLEVLQNETADSPFDGNTKKFPSFKSYFKQKYEINLVYPGQNMVLLKQSHRAHNLLVDFNNEGILHGKKIKAESCKVNTDRQRYYARLPPELLVILDTRIDVMKSIFLLPSLMHRLESLMLASQLREEITGHMTDIYISSSLILEAITTLRCNESFSMERLELLGDSVLKYAVSCDLYLRYPEKHEGQLSSERSRQVCNSTLYNLGISCRLQGYIRDVAFDPTRWTAPGQRPLRPCPCDHGVETLEVPVDPKYHTEEPKILTGKCCDMGHRWLGSKTISDCVEALVGAYFVDGGLTGALHCMKWFGISCELDPSRVYEAIKIASLHVYTPKLDVLQSLESKLGYEFSVKGLLLEAITHASNQEQGVGYCYERLEFLGDSVLDLLITRHLFNKHNDIDPGELTDLRSASVNNENFAYAAVRRNLHPYLQYSSGYLQTQISDYVKFVAISATDTNSLQTKKSPKALGDLVEGIAGAVLLDTKLNVEEVWRIFELLLAPIVTPEKLELPPFRELMEFCDSKGYFIKTKYISNGDVIVAELRLQLEDALLIAEGTGTTRKIARGHAALKLLSQLQNRGQGNRDGEIGTKNIKESDTTQAKITLFDVQPATDTTTANECSTEEESKSKLEIPVLKSINTKKGGPRSSLYELCRKMQWPMPILTSSEQKSKTLIEIGEGEDKRTSFNCFESHISLTIPNFGVIELVGEPRADKKSSFDSAALLMLYELQKLGKLKIG</sequence>
<dbReference type="SMART" id="SM00949">
    <property type="entry name" value="PAZ"/>
    <property type="match status" value="1"/>
</dbReference>
<keyword evidence="13 17" id="KW-0694">RNA-binding</keyword>
<dbReference type="GO" id="GO:0005737">
    <property type="term" value="C:cytoplasm"/>
    <property type="evidence" value="ECO:0007669"/>
    <property type="project" value="TreeGrafter"/>
</dbReference>
<keyword evidence="7" id="KW-0547">Nucleotide-binding</keyword>
<keyword evidence="11" id="KW-0067">ATP-binding</keyword>
<reference evidence="23 24" key="1">
    <citation type="submission" date="2024-04" db="EMBL/GenBank/DDBJ databases">
        <title>The reference genome of an endangered Asteraceae, Deinandra increscens subsp. villosa, native to the Central Coast of California.</title>
        <authorList>
            <person name="Guilliams M."/>
            <person name="Hasenstab-Lehman K."/>
            <person name="Meyer R."/>
            <person name="Mcevoy S."/>
        </authorList>
    </citation>
    <scope>NUCLEOTIDE SEQUENCE [LARGE SCALE GENOMIC DNA]</scope>
    <source>
        <tissue evidence="23">Leaf</tissue>
    </source>
</reference>
<keyword evidence="4" id="KW-0540">Nuclease</keyword>
<dbReference type="InterPro" id="IPR014720">
    <property type="entry name" value="dsRBD_dom"/>
</dbReference>
<dbReference type="InterPro" id="IPR000999">
    <property type="entry name" value="RNase_III_dom"/>
</dbReference>
<feature type="compositionally biased region" description="Polar residues" evidence="18">
    <location>
        <begin position="265"/>
        <end position="283"/>
    </location>
</feature>
<keyword evidence="14" id="KW-0943">RNA-mediated gene silencing</keyword>
<keyword evidence="10" id="KW-0347">Helicase</keyword>
<dbReference type="GO" id="GO:0046872">
    <property type="term" value="F:metal ion binding"/>
    <property type="evidence" value="ECO:0007669"/>
    <property type="project" value="UniProtKB-KW"/>
</dbReference>
<dbReference type="SUPFAM" id="SSF69065">
    <property type="entry name" value="RNase III domain-like"/>
    <property type="match status" value="2"/>
</dbReference>
<evidence type="ECO:0000313" key="23">
    <source>
        <dbReference type="EMBL" id="KAK9079342.1"/>
    </source>
</evidence>
<dbReference type="PROSITE" id="PS51192">
    <property type="entry name" value="HELICASE_ATP_BIND_1"/>
    <property type="match status" value="1"/>
</dbReference>
<feature type="domain" description="RNase III" evidence="20">
    <location>
        <begin position="827"/>
        <end position="972"/>
    </location>
</feature>
<feature type="region of interest" description="Disordered" evidence="18">
    <location>
        <begin position="1"/>
        <end position="30"/>
    </location>
</feature>
<comment type="cofactor">
    <cofactor evidence="2">
        <name>Mg(2+)</name>
        <dbReference type="ChEBI" id="CHEBI:18420"/>
    </cofactor>
</comment>
<keyword evidence="12" id="KW-0460">Magnesium</keyword>
<keyword evidence="24" id="KW-1185">Reference proteome</keyword>
<dbReference type="Gene3D" id="3.30.160.20">
    <property type="match status" value="1"/>
</dbReference>
<evidence type="ECO:0000256" key="13">
    <source>
        <dbReference type="ARBA" id="ARBA00022884"/>
    </source>
</evidence>
<evidence type="ECO:0000256" key="18">
    <source>
        <dbReference type="SAM" id="MobiDB-lite"/>
    </source>
</evidence>
<dbReference type="Gene3D" id="1.10.1520.10">
    <property type="entry name" value="Ribonuclease III domain"/>
    <property type="match status" value="2"/>
</dbReference>
<dbReference type="SMART" id="SM00535">
    <property type="entry name" value="RIBOc"/>
    <property type="match status" value="2"/>
</dbReference>
<evidence type="ECO:0000256" key="8">
    <source>
        <dbReference type="ARBA" id="ARBA00022759"/>
    </source>
</evidence>
<dbReference type="Proteomes" id="UP001408789">
    <property type="component" value="Unassembled WGS sequence"/>
</dbReference>
<keyword evidence="8" id="KW-0255">Endonuclease</keyword>
<feature type="domain" description="RNase III" evidence="20">
    <location>
        <begin position="614"/>
        <end position="786"/>
    </location>
</feature>
<evidence type="ECO:0000256" key="12">
    <source>
        <dbReference type="ARBA" id="ARBA00022842"/>
    </source>
</evidence>
<evidence type="ECO:0008006" key="25">
    <source>
        <dbReference type="Google" id="ProtNLM"/>
    </source>
</evidence>
<dbReference type="InterPro" id="IPR014001">
    <property type="entry name" value="Helicase_ATP-bd"/>
</dbReference>
<keyword evidence="9" id="KW-0378">Hydrolase</keyword>
<dbReference type="Pfam" id="PF00270">
    <property type="entry name" value="DEAD"/>
    <property type="match status" value="1"/>
</dbReference>
<evidence type="ECO:0000256" key="15">
    <source>
        <dbReference type="ARBA" id="ARBA00023211"/>
    </source>
</evidence>
<dbReference type="InterPro" id="IPR027417">
    <property type="entry name" value="P-loop_NTPase"/>
</dbReference>
<keyword evidence="6" id="KW-0677">Repeat</keyword>
<feature type="compositionally biased region" description="Basic and acidic residues" evidence="18">
    <location>
        <begin position="250"/>
        <end position="264"/>
    </location>
</feature>
<dbReference type="PROSITE" id="PS50142">
    <property type="entry name" value="RNASE_3_2"/>
    <property type="match status" value="2"/>
</dbReference>
<dbReference type="Gene3D" id="3.40.50.300">
    <property type="entry name" value="P-loop containing nucleotide triphosphate hydrolases"/>
    <property type="match status" value="1"/>
</dbReference>
<dbReference type="PROSITE" id="PS50137">
    <property type="entry name" value="DS_RBD"/>
    <property type="match status" value="1"/>
</dbReference>
<dbReference type="GO" id="GO:0003723">
    <property type="term" value="F:RNA binding"/>
    <property type="evidence" value="ECO:0007669"/>
    <property type="project" value="UniProtKB-UniRule"/>
</dbReference>
<dbReference type="Pfam" id="PF00636">
    <property type="entry name" value="Ribonuclease_3"/>
    <property type="match status" value="2"/>
</dbReference>
<keyword evidence="5" id="KW-0479">Metal-binding</keyword>
<dbReference type="GO" id="GO:0005634">
    <property type="term" value="C:nucleus"/>
    <property type="evidence" value="ECO:0007669"/>
    <property type="project" value="UniProtKB-SubCell"/>
</dbReference>
<keyword evidence="16" id="KW-0539">Nucleus</keyword>
<gene>
    <name evidence="23" type="ORF">SSX86_001013</name>
</gene>
<evidence type="ECO:0000259" key="20">
    <source>
        <dbReference type="PROSITE" id="PS50142"/>
    </source>
</evidence>
<evidence type="ECO:0000259" key="21">
    <source>
        <dbReference type="PROSITE" id="PS50821"/>
    </source>
</evidence>
<dbReference type="PANTHER" id="PTHR14950:SF46">
    <property type="entry name" value="ENDORIBONUCLEASE DICER HOMOLOG 3"/>
    <property type="match status" value="1"/>
</dbReference>
<comment type="cofactor">
    <cofactor evidence="1">
        <name>Mn(2+)</name>
        <dbReference type="ChEBI" id="CHEBI:29035"/>
    </cofactor>
</comment>
<feature type="domain" description="DRBM" evidence="19">
    <location>
        <begin position="998"/>
        <end position="1064"/>
    </location>
</feature>
<evidence type="ECO:0000256" key="10">
    <source>
        <dbReference type="ARBA" id="ARBA00022806"/>
    </source>
</evidence>
<dbReference type="InterPro" id="IPR003100">
    <property type="entry name" value="PAZ_dom"/>
</dbReference>
<evidence type="ECO:0000256" key="2">
    <source>
        <dbReference type="ARBA" id="ARBA00001946"/>
    </source>
</evidence>
<dbReference type="CDD" id="cd18034">
    <property type="entry name" value="DEXHc_dicer"/>
    <property type="match status" value="1"/>
</dbReference>